<keyword evidence="11" id="KW-1185">Reference proteome</keyword>
<dbReference type="Proteomes" id="UP000008820">
    <property type="component" value="Chromosome 3"/>
</dbReference>
<evidence type="ECO:0000256" key="1">
    <source>
        <dbReference type="ARBA" id="ARBA00001968"/>
    </source>
</evidence>
<evidence type="ECO:0000259" key="8">
    <source>
        <dbReference type="Pfam" id="PF13359"/>
    </source>
</evidence>
<keyword evidence="4" id="KW-0540">Nuclease</keyword>
<keyword evidence="5" id="KW-0479">Metal-binding</keyword>
<comment type="cofactor">
    <cofactor evidence="1">
        <name>a divalent metal cation</name>
        <dbReference type="ChEBI" id="CHEBI:60240"/>
    </cofactor>
</comment>
<name>A0A6I8TV86_AEDAE</name>
<dbReference type="GO" id="GO:0004518">
    <property type="term" value="F:nuclease activity"/>
    <property type="evidence" value="ECO:0007669"/>
    <property type="project" value="UniProtKB-KW"/>
</dbReference>
<dbReference type="GO" id="GO:0005634">
    <property type="term" value="C:nucleus"/>
    <property type="evidence" value="ECO:0007669"/>
    <property type="project" value="UniProtKB-SubCell"/>
</dbReference>
<organism evidence="10 11">
    <name type="scientific">Aedes aegypti</name>
    <name type="common">Yellowfever mosquito</name>
    <name type="synonym">Culex aegypti</name>
    <dbReference type="NCBI Taxonomy" id="7159"/>
    <lineage>
        <taxon>Eukaryota</taxon>
        <taxon>Metazoa</taxon>
        <taxon>Ecdysozoa</taxon>
        <taxon>Arthropoda</taxon>
        <taxon>Hexapoda</taxon>
        <taxon>Insecta</taxon>
        <taxon>Pterygota</taxon>
        <taxon>Neoptera</taxon>
        <taxon>Endopterygota</taxon>
        <taxon>Diptera</taxon>
        <taxon>Nematocera</taxon>
        <taxon>Culicoidea</taxon>
        <taxon>Culicidae</taxon>
        <taxon>Culicinae</taxon>
        <taxon>Aedini</taxon>
        <taxon>Aedes</taxon>
        <taxon>Stegomyia</taxon>
    </lineage>
</organism>
<dbReference type="PANTHER" id="PTHR22930:SF269">
    <property type="entry name" value="NUCLEASE HARBI1-LIKE PROTEIN"/>
    <property type="match status" value="1"/>
</dbReference>
<dbReference type="Pfam" id="PF13359">
    <property type="entry name" value="DDE_Tnp_4"/>
    <property type="match status" value="1"/>
</dbReference>
<evidence type="ECO:0000256" key="2">
    <source>
        <dbReference type="ARBA" id="ARBA00004123"/>
    </source>
</evidence>
<dbReference type="EnsemblMetazoa" id="AAEL024352-RA">
    <property type="protein sequence ID" value="AAEL024352-PA"/>
    <property type="gene ID" value="AAEL024352"/>
</dbReference>
<accession>A0A6I8TV86</accession>
<protein>
    <recommendedName>
        <fullName evidence="8">DDE Tnp4 domain-containing protein</fullName>
    </recommendedName>
</protein>
<dbReference type="GO" id="GO:0016787">
    <property type="term" value="F:hydrolase activity"/>
    <property type="evidence" value="ECO:0007669"/>
    <property type="project" value="UniProtKB-KW"/>
</dbReference>
<dbReference type="InterPro" id="IPR045249">
    <property type="entry name" value="HARBI1-like"/>
</dbReference>
<evidence type="ECO:0000313" key="9">
    <source>
        <dbReference type="EnsemblMetazoa" id="AAEL024352-PA"/>
    </source>
</evidence>
<evidence type="ECO:0000256" key="7">
    <source>
        <dbReference type="ARBA" id="ARBA00023242"/>
    </source>
</evidence>
<evidence type="ECO:0000313" key="10">
    <source>
        <dbReference type="EnsemblMetazoa" id="AAEL027321-PA"/>
    </source>
</evidence>
<evidence type="ECO:0000256" key="6">
    <source>
        <dbReference type="ARBA" id="ARBA00022801"/>
    </source>
</evidence>
<evidence type="ECO:0000256" key="5">
    <source>
        <dbReference type="ARBA" id="ARBA00022723"/>
    </source>
</evidence>
<sequence length="413" mass="47497">MASNILRAVEAIRTIQQLRTIRDIQNGNIKKDRRWWIRPSNLNRATEGFFETAYQLMRERDPEYFFRCTRMSSYTFDLLLSKIKHRLEKFSIRTPISPECRLFVTLVYLSGGSSIFYVSRLFRLGVTTVREITQEVTQVLWEELKHDYLPEVDGQQWQRYSAEFESRWNLPHCCAAVDGKHVTITCPPNSGSMYYNYKKQYSIVLMAMCDANYNFVGVDIGAYGGNADGSVFAQSAFGYRLLHGELELPQPSALPNGDVLPYFIVGDAAFPLKSNLMRPYPGRNLEILQENFNYRLSRARRTIENAFGVLVARWRILLSPLQLQPDAAENIVKASVVLHNFVKRHNANQYAPPSFVDHIGQEGEIIVPGEWRSQVDPLVGIDSDFVQRGNNAARNAYQARDVLAKYLLETRFR</sequence>
<feature type="domain" description="DDE Tnp4" evidence="8">
    <location>
        <begin position="177"/>
        <end position="340"/>
    </location>
</feature>
<evidence type="ECO:0000256" key="3">
    <source>
        <dbReference type="ARBA" id="ARBA00006958"/>
    </source>
</evidence>
<evidence type="ECO:0000313" key="11">
    <source>
        <dbReference type="Proteomes" id="UP000008820"/>
    </source>
</evidence>
<dbReference type="InterPro" id="IPR027806">
    <property type="entry name" value="HARBI1_dom"/>
</dbReference>
<keyword evidence="7" id="KW-0539">Nucleus</keyword>
<dbReference type="InParanoid" id="A0A6I8TV86"/>
<proteinExistence type="inferred from homology"/>
<dbReference type="OrthoDB" id="1681765at2759"/>
<reference evidence="10 11" key="1">
    <citation type="submission" date="2017-06" db="EMBL/GenBank/DDBJ databases">
        <title>Aedes aegypti genome working group (AGWG) sequencing and assembly.</title>
        <authorList>
            <consortium name="Aedes aegypti Genome Working Group (AGWG)"/>
            <person name="Matthews B.J."/>
        </authorList>
    </citation>
    <scope>NUCLEOTIDE SEQUENCE [LARGE SCALE GENOMIC DNA]</scope>
    <source>
        <strain evidence="10 11">LVP_AGWG</strain>
    </source>
</reference>
<evidence type="ECO:0000256" key="4">
    <source>
        <dbReference type="ARBA" id="ARBA00022722"/>
    </source>
</evidence>
<gene>
    <name evidence="10" type="primary">110679109</name>
    <name evidence="9" type="synonym">110681431</name>
</gene>
<dbReference type="EnsemblMetazoa" id="AAEL027321-RA">
    <property type="protein sequence ID" value="AAEL027321-PA"/>
    <property type="gene ID" value="AAEL027321"/>
</dbReference>
<dbReference type="AlphaFoldDB" id="A0A6I8TV86"/>
<dbReference type="PANTHER" id="PTHR22930">
    <property type="match status" value="1"/>
</dbReference>
<comment type="subcellular location">
    <subcellularLocation>
        <location evidence="2">Nucleus</location>
    </subcellularLocation>
</comment>
<comment type="similarity">
    <text evidence="3">Belongs to the HARBI1 family.</text>
</comment>
<dbReference type="GO" id="GO:0046872">
    <property type="term" value="F:metal ion binding"/>
    <property type="evidence" value="ECO:0007669"/>
    <property type="project" value="UniProtKB-KW"/>
</dbReference>
<reference evidence="10" key="2">
    <citation type="submission" date="2020-05" db="UniProtKB">
        <authorList>
            <consortium name="EnsemblMetazoa"/>
        </authorList>
    </citation>
    <scope>IDENTIFICATION</scope>
    <source>
        <strain evidence="10">LVP_AGWG</strain>
    </source>
</reference>
<keyword evidence="6" id="KW-0378">Hydrolase</keyword>